<dbReference type="AlphaFoldDB" id="A0A9N9S9A4"/>
<evidence type="ECO:0000313" key="1">
    <source>
        <dbReference type="EMBL" id="CAG9814627.1"/>
    </source>
</evidence>
<reference evidence="1" key="2">
    <citation type="submission" date="2022-10" db="EMBL/GenBank/DDBJ databases">
        <authorList>
            <consortium name="ENA_rothamsted_submissions"/>
            <consortium name="culmorum"/>
            <person name="King R."/>
        </authorList>
    </citation>
    <scope>NUCLEOTIDE SEQUENCE</scope>
</reference>
<gene>
    <name evidence="1" type="ORF">PHAECO_LOCUS2177</name>
</gene>
<protein>
    <submittedName>
        <fullName evidence="1">Uncharacterized protein</fullName>
    </submittedName>
</protein>
<reference evidence="1" key="1">
    <citation type="submission" date="2022-01" db="EMBL/GenBank/DDBJ databases">
        <authorList>
            <person name="King R."/>
        </authorList>
    </citation>
    <scope>NUCLEOTIDE SEQUENCE</scope>
</reference>
<sequence length="127" mass="14607">MVKEKCVCLVCHASVRHCLSVETWKGIHYETMHKNYEIDFPQKSELRRRKVLDSKSGLRAEQSMFTKPVKQTEAATIASFKISHIFAKHKKPFEDGPILKEALIEAADVLFRDFRNKTAIMSAVKEV</sequence>
<dbReference type="EMBL" id="OU896717">
    <property type="protein sequence ID" value="CAG9814627.1"/>
    <property type="molecule type" value="Genomic_DNA"/>
</dbReference>
<keyword evidence="2" id="KW-1185">Reference proteome</keyword>
<dbReference type="OrthoDB" id="6431883at2759"/>
<accession>A0A9N9S9A4</accession>
<dbReference type="Proteomes" id="UP001153737">
    <property type="component" value="Chromosome 11"/>
</dbReference>
<dbReference type="PANTHER" id="PTHR45913">
    <property type="entry name" value="EPM2A-INTERACTING PROTEIN 1"/>
    <property type="match status" value="1"/>
</dbReference>
<evidence type="ECO:0000313" key="2">
    <source>
        <dbReference type="Proteomes" id="UP001153737"/>
    </source>
</evidence>
<organism evidence="1 2">
    <name type="scientific">Phaedon cochleariae</name>
    <name type="common">Mustard beetle</name>
    <dbReference type="NCBI Taxonomy" id="80249"/>
    <lineage>
        <taxon>Eukaryota</taxon>
        <taxon>Metazoa</taxon>
        <taxon>Ecdysozoa</taxon>
        <taxon>Arthropoda</taxon>
        <taxon>Hexapoda</taxon>
        <taxon>Insecta</taxon>
        <taxon>Pterygota</taxon>
        <taxon>Neoptera</taxon>
        <taxon>Endopterygota</taxon>
        <taxon>Coleoptera</taxon>
        <taxon>Polyphaga</taxon>
        <taxon>Cucujiformia</taxon>
        <taxon>Chrysomeloidea</taxon>
        <taxon>Chrysomelidae</taxon>
        <taxon>Chrysomelinae</taxon>
        <taxon>Chrysomelini</taxon>
        <taxon>Phaedon</taxon>
    </lineage>
</organism>
<proteinExistence type="predicted"/>
<dbReference type="PANTHER" id="PTHR45913:SF21">
    <property type="entry name" value="DUF4371 DOMAIN-CONTAINING PROTEIN"/>
    <property type="match status" value="1"/>
</dbReference>
<name>A0A9N9S9A4_PHACE</name>